<dbReference type="Proteomes" id="UP000325607">
    <property type="component" value="Unassembled WGS sequence"/>
</dbReference>
<reference evidence="2 3" key="1">
    <citation type="submission" date="2019-09" db="EMBL/GenBank/DDBJ databases">
        <authorList>
            <person name="Chandra G."/>
            <person name="Truman W A."/>
        </authorList>
    </citation>
    <scope>NUCLEOTIDE SEQUENCE [LARGE SCALE GENOMIC DNA]</scope>
    <source>
        <strain evidence="2">PS645</strain>
    </source>
</reference>
<dbReference type="InterPro" id="IPR036928">
    <property type="entry name" value="AS_sf"/>
</dbReference>
<evidence type="ECO:0000313" key="2">
    <source>
        <dbReference type="EMBL" id="VVM51115.1"/>
    </source>
</evidence>
<feature type="domain" description="Amidase" evidence="1">
    <location>
        <begin position="28"/>
        <end position="413"/>
    </location>
</feature>
<dbReference type="RefSeq" id="WP_150579236.1">
    <property type="nucleotide sequence ID" value="NZ_CABVGX010000004.1"/>
</dbReference>
<sequence length="434" mass="46803">MHDFDELDATAISEIVRSNVVSAETVADHFLERVESHERHINAFVSFDPEAVRTQACQLKNSHARGLLAGVPVGIKDNYDTADHPTRFFSAIYDDNCPSRDAHVVSLLRQAGAVIMGKTHTTEFAYMHTGPTRNPHDLDRTPGSSSAGSAAGVAAGFFPMALGTQTAGSLLKPASYCGIYAFKPSFGLVPLEGVKPLAPSFDTVGWYGRSVRDLALMAHVLIPGFPTPAHERNVRSFGFCRTARWGQVDEEVALALESAVEKLRLAGHQVNEVVLPEEFTRVFDDHLLINDCEGARSLSKELLMHPDKLSGELLAMFERASVTAWDQESAARKRLANLSAVLETIFMPFDAVLGASCGIVAPVGLEATGPSDFCKFWMAFGLPQINLPLPRHAGALPIGLQMVGGFRNDRDLLHAAEHVDAVLRAAVAAPAASG</sequence>
<evidence type="ECO:0000313" key="3">
    <source>
        <dbReference type="Proteomes" id="UP000325607"/>
    </source>
</evidence>
<dbReference type="SUPFAM" id="SSF75304">
    <property type="entry name" value="Amidase signature (AS) enzymes"/>
    <property type="match status" value="1"/>
</dbReference>
<dbReference type="EMBL" id="CABVGX010000004">
    <property type="protein sequence ID" value="VVM51115.1"/>
    <property type="molecule type" value="Genomic_DNA"/>
</dbReference>
<name>A0A5E6QFC2_PSEFL</name>
<accession>A0A5E6QFC2</accession>
<dbReference type="EC" id="3.5.1.4" evidence="2"/>
<dbReference type="Gene3D" id="3.90.1300.10">
    <property type="entry name" value="Amidase signature (AS) domain"/>
    <property type="match status" value="1"/>
</dbReference>
<dbReference type="PANTHER" id="PTHR11895:SF151">
    <property type="entry name" value="GLUTAMYL-TRNA(GLN) AMIDOTRANSFERASE SUBUNIT A"/>
    <property type="match status" value="1"/>
</dbReference>
<keyword evidence="2" id="KW-0378">Hydrolase</keyword>
<dbReference type="InterPro" id="IPR000120">
    <property type="entry name" value="Amidase"/>
</dbReference>
<dbReference type="GO" id="GO:0004040">
    <property type="term" value="F:amidase activity"/>
    <property type="evidence" value="ECO:0007669"/>
    <property type="project" value="UniProtKB-EC"/>
</dbReference>
<dbReference type="InterPro" id="IPR023631">
    <property type="entry name" value="Amidase_dom"/>
</dbReference>
<dbReference type="PANTHER" id="PTHR11895">
    <property type="entry name" value="TRANSAMIDASE"/>
    <property type="match status" value="1"/>
</dbReference>
<protein>
    <submittedName>
        <fullName evidence="2">Amidase AmiD</fullName>
        <ecNumber evidence="2">3.5.1.4</ecNumber>
    </submittedName>
</protein>
<organism evidence="2 3">
    <name type="scientific">Pseudomonas fluorescens</name>
    <dbReference type="NCBI Taxonomy" id="294"/>
    <lineage>
        <taxon>Bacteria</taxon>
        <taxon>Pseudomonadati</taxon>
        <taxon>Pseudomonadota</taxon>
        <taxon>Gammaproteobacteria</taxon>
        <taxon>Pseudomonadales</taxon>
        <taxon>Pseudomonadaceae</taxon>
        <taxon>Pseudomonas</taxon>
    </lineage>
</organism>
<evidence type="ECO:0000259" key="1">
    <source>
        <dbReference type="Pfam" id="PF01425"/>
    </source>
</evidence>
<proteinExistence type="predicted"/>
<dbReference type="OrthoDB" id="9811471at2"/>
<dbReference type="AlphaFoldDB" id="A0A5E6QFC2"/>
<gene>
    <name evidence="2" type="primary">amiD_1</name>
    <name evidence="2" type="ORF">PS645_00756</name>
</gene>
<dbReference type="Pfam" id="PF01425">
    <property type="entry name" value="Amidase"/>
    <property type="match status" value="1"/>
</dbReference>